<name>A0A1H1W8W2_9MICO</name>
<dbReference type="eggNOG" id="ENOG5031RAK">
    <property type="taxonomic scope" value="Bacteria"/>
</dbReference>
<organism evidence="1 2">
    <name type="scientific">Microbacterium paraoxydans</name>
    <dbReference type="NCBI Taxonomy" id="199592"/>
    <lineage>
        <taxon>Bacteria</taxon>
        <taxon>Bacillati</taxon>
        <taxon>Actinomycetota</taxon>
        <taxon>Actinomycetes</taxon>
        <taxon>Micrococcales</taxon>
        <taxon>Microbacteriaceae</taxon>
        <taxon>Microbacterium</taxon>
    </lineage>
</organism>
<protein>
    <submittedName>
        <fullName evidence="1">Uncharacterized protein</fullName>
    </submittedName>
</protein>
<dbReference type="AlphaFoldDB" id="A0A1H1W8W2"/>
<dbReference type="GeneID" id="36298310"/>
<gene>
    <name evidence="1" type="ORF">SAMN04489809_3060</name>
</gene>
<dbReference type="Proteomes" id="UP000182126">
    <property type="component" value="Chromosome I"/>
</dbReference>
<dbReference type="RefSeq" id="WP_060923504.1">
    <property type="nucleotide sequence ID" value="NZ_CBDRLI010000010.1"/>
</dbReference>
<reference evidence="1 2" key="1">
    <citation type="submission" date="2016-10" db="EMBL/GenBank/DDBJ databases">
        <authorList>
            <person name="de Groot N.N."/>
        </authorList>
    </citation>
    <scope>NUCLEOTIDE SEQUENCE [LARGE SCALE GENOMIC DNA]</scope>
    <source>
        <strain evidence="1 2">DSM 15019</strain>
    </source>
</reference>
<sequence length="85" mass="8689">MPDSPHPASDVLWACVEDGFHVGSRGGDFLGYVDRQPDGRFAAFSASAQPLGLHATLSDATTEVVAHAGPSEGDAALGTPELVQG</sequence>
<proteinExistence type="predicted"/>
<evidence type="ECO:0000313" key="2">
    <source>
        <dbReference type="Proteomes" id="UP000182126"/>
    </source>
</evidence>
<dbReference type="EMBL" id="LT629770">
    <property type="protein sequence ID" value="SDS93495.1"/>
    <property type="molecule type" value="Genomic_DNA"/>
</dbReference>
<evidence type="ECO:0000313" key="1">
    <source>
        <dbReference type="EMBL" id="SDS93495.1"/>
    </source>
</evidence>
<accession>A0A1H1W8W2</accession>